<dbReference type="EMBL" id="JACHFJ010000002">
    <property type="protein sequence ID" value="MBB5372420.1"/>
    <property type="molecule type" value="Genomic_DNA"/>
</dbReference>
<proteinExistence type="predicted"/>
<reference evidence="1 2" key="1">
    <citation type="submission" date="2020-08" db="EMBL/GenBank/DDBJ databases">
        <title>Genomic Encyclopedia of Type Strains, Phase IV (KMG-IV): sequencing the most valuable type-strain genomes for metagenomic binning, comparative biology and taxonomic classification.</title>
        <authorList>
            <person name="Goeker M."/>
        </authorList>
    </citation>
    <scope>NUCLEOTIDE SEQUENCE [LARGE SCALE GENOMIC DNA]</scope>
    <source>
        <strain evidence="1 2">DSM 27026</strain>
    </source>
</reference>
<dbReference type="RefSeq" id="WP_183265447.1">
    <property type="nucleotide sequence ID" value="NZ_JACHFJ010000002.1"/>
</dbReference>
<organism evidence="1 2">
    <name type="scientific">Acidocella aromatica</name>
    <dbReference type="NCBI Taxonomy" id="1303579"/>
    <lineage>
        <taxon>Bacteria</taxon>
        <taxon>Pseudomonadati</taxon>
        <taxon>Pseudomonadota</taxon>
        <taxon>Alphaproteobacteria</taxon>
        <taxon>Acetobacterales</taxon>
        <taxon>Acidocellaceae</taxon>
        <taxon>Acidocella</taxon>
    </lineage>
</organism>
<comment type="caution">
    <text evidence="1">The sequence shown here is derived from an EMBL/GenBank/DDBJ whole genome shotgun (WGS) entry which is preliminary data.</text>
</comment>
<sequence length="116" mass="12776">MPKNVFDSASVARAPVLPADPECHKDVCEDPGCRVLKAAKLTYCAGHMLDTVECVVINISRGGACVLLEHKFLPEYAFLQMQGDVLRPVRRCWTDDNGRLGLAFCSTDEFPPLPNL</sequence>
<evidence type="ECO:0008006" key="3">
    <source>
        <dbReference type="Google" id="ProtNLM"/>
    </source>
</evidence>
<keyword evidence="2" id="KW-1185">Reference proteome</keyword>
<protein>
    <recommendedName>
        <fullName evidence="3">PilZ domain-containing protein</fullName>
    </recommendedName>
</protein>
<gene>
    <name evidence="1" type="ORF">HNP71_000658</name>
</gene>
<evidence type="ECO:0000313" key="2">
    <source>
        <dbReference type="Proteomes" id="UP000553706"/>
    </source>
</evidence>
<evidence type="ECO:0000313" key="1">
    <source>
        <dbReference type="EMBL" id="MBB5372420.1"/>
    </source>
</evidence>
<dbReference type="Proteomes" id="UP000553706">
    <property type="component" value="Unassembled WGS sequence"/>
</dbReference>
<accession>A0A840VLS6</accession>
<dbReference type="AlphaFoldDB" id="A0A840VLS6"/>
<name>A0A840VLS6_9PROT</name>